<dbReference type="InterPro" id="IPR000653">
    <property type="entry name" value="DegT/StrS_aminotransferase"/>
</dbReference>
<gene>
    <name evidence="7" type="ORF">AMJ44_11675</name>
</gene>
<protein>
    <submittedName>
        <fullName evidence="7">Erythromycin biosynthesis sensory transduction protein eryC1</fullName>
    </submittedName>
</protein>
<feature type="coiled-coil region" evidence="6">
    <location>
        <begin position="217"/>
        <end position="266"/>
    </location>
</feature>
<dbReference type="PANTHER" id="PTHR30244:SF36">
    <property type="entry name" value="3-OXO-GLUCOSE-6-PHOSPHATE:GLUTAMATE AMINOTRANSFERASE"/>
    <property type="match status" value="1"/>
</dbReference>
<dbReference type="PANTHER" id="PTHR30244">
    <property type="entry name" value="TRANSAMINASE"/>
    <property type="match status" value="1"/>
</dbReference>
<dbReference type="FunFam" id="3.40.640.10:FF:000089">
    <property type="entry name" value="Aminotransferase, DegT/DnrJ/EryC1/StrS family"/>
    <property type="match status" value="1"/>
</dbReference>
<comment type="caution">
    <text evidence="7">The sequence shown here is derived from an EMBL/GenBank/DDBJ whole genome shotgun (WGS) entry which is preliminary data.</text>
</comment>
<evidence type="ECO:0000256" key="3">
    <source>
        <dbReference type="PIRSR" id="PIRSR000390-1"/>
    </source>
</evidence>
<evidence type="ECO:0000256" key="4">
    <source>
        <dbReference type="PIRSR" id="PIRSR000390-2"/>
    </source>
</evidence>
<dbReference type="EMBL" id="LIZX01000152">
    <property type="protein sequence ID" value="KPJ64975.1"/>
    <property type="molecule type" value="Genomic_DNA"/>
</dbReference>
<evidence type="ECO:0000256" key="5">
    <source>
        <dbReference type="RuleBase" id="RU004508"/>
    </source>
</evidence>
<dbReference type="PIRSF" id="PIRSF000390">
    <property type="entry name" value="PLP_StrS"/>
    <property type="match status" value="1"/>
</dbReference>
<evidence type="ECO:0000256" key="1">
    <source>
        <dbReference type="ARBA" id="ARBA00022898"/>
    </source>
</evidence>
<proteinExistence type="inferred from homology"/>
<dbReference type="Pfam" id="PF01041">
    <property type="entry name" value="DegT_DnrJ_EryC1"/>
    <property type="match status" value="1"/>
</dbReference>
<feature type="modified residue" description="N6-(pyridoxal phosphate)lysine" evidence="4">
    <location>
        <position position="186"/>
    </location>
</feature>
<evidence type="ECO:0000256" key="2">
    <source>
        <dbReference type="ARBA" id="ARBA00037999"/>
    </source>
</evidence>
<dbReference type="InterPro" id="IPR015421">
    <property type="entry name" value="PyrdxlP-dep_Trfase_major"/>
</dbReference>
<dbReference type="InterPro" id="IPR015422">
    <property type="entry name" value="PyrdxlP-dep_Trfase_small"/>
</dbReference>
<name>A0A0S7XRS0_UNCSA</name>
<dbReference type="GO" id="GO:0030170">
    <property type="term" value="F:pyridoxal phosphate binding"/>
    <property type="evidence" value="ECO:0007669"/>
    <property type="project" value="UniProtKB-ARBA"/>
</dbReference>
<sequence length="373" mass="41286">MKVPLVDLKAQYNSIKQEIDAAILEVIEDSAFIGGKYVADFERVFAQFCGARYCVGVGNGTDALYITFRALGIGQGDEVITAANSFIATSEAVSMTGARVIFVDCDTETYNIDTTKVSDAITSATRAIIPVHLYGQPAKVPALIEIAKKHSLHLIEDAAQAHGAEIQGKRVGTFGRAACFSFYPGKNLGAYGDGGAVVTNDKDLALKIRKIANHGRLAKYDHELEGLNSRLDGLQAAILSAKLKHLEEWTEKRRAAAIRYRELLRDSPIICPVEEPDLRHVYHLFVVRVRNRERVREKLREKGISTGIHYPIPLPNLKAYRHLGYKAGDFPVAAKFSKCVLSLPMFPEITEEQLVYVSKELKKAVISLEEKTR</sequence>
<reference evidence="7 8" key="1">
    <citation type="journal article" date="2015" name="Microbiome">
        <title>Genomic resolution of linkages in carbon, nitrogen, and sulfur cycling among widespread estuary sediment bacteria.</title>
        <authorList>
            <person name="Baker B.J."/>
            <person name="Lazar C.S."/>
            <person name="Teske A.P."/>
            <person name="Dick G.J."/>
        </authorList>
    </citation>
    <scope>NUCLEOTIDE SEQUENCE [LARGE SCALE GENOMIC DNA]</scope>
    <source>
        <strain evidence="7">DG_54_3</strain>
    </source>
</reference>
<dbReference type="SUPFAM" id="SSF53383">
    <property type="entry name" value="PLP-dependent transferases"/>
    <property type="match status" value="1"/>
</dbReference>
<evidence type="ECO:0000313" key="7">
    <source>
        <dbReference type="EMBL" id="KPJ64975.1"/>
    </source>
</evidence>
<dbReference type="GO" id="GO:0008483">
    <property type="term" value="F:transaminase activity"/>
    <property type="evidence" value="ECO:0007669"/>
    <property type="project" value="TreeGrafter"/>
</dbReference>
<dbReference type="GO" id="GO:0000271">
    <property type="term" value="P:polysaccharide biosynthetic process"/>
    <property type="evidence" value="ECO:0007669"/>
    <property type="project" value="TreeGrafter"/>
</dbReference>
<comment type="similarity">
    <text evidence="2 5">Belongs to the DegT/DnrJ/EryC1 family.</text>
</comment>
<evidence type="ECO:0000313" key="8">
    <source>
        <dbReference type="Proteomes" id="UP000051861"/>
    </source>
</evidence>
<evidence type="ECO:0000256" key="6">
    <source>
        <dbReference type="SAM" id="Coils"/>
    </source>
</evidence>
<dbReference type="AlphaFoldDB" id="A0A0S7XRS0"/>
<dbReference type="InterPro" id="IPR015424">
    <property type="entry name" value="PyrdxlP-dep_Trfase"/>
</dbReference>
<feature type="active site" description="Proton acceptor" evidence="3">
    <location>
        <position position="186"/>
    </location>
</feature>
<keyword evidence="1 4" id="KW-0663">Pyridoxal phosphate</keyword>
<dbReference type="Gene3D" id="3.90.1150.10">
    <property type="entry name" value="Aspartate Aminotransferase, domain 1"/>
    <property type="match status" value="1"/>
</dbReference>
<dbReference type="PATRIC" id="fig|1703775.3.peg.1292"/>
<keyword evidence="6" id="KW-0175">Coiled coil</keyword>
<organism evidence="7 8">
    <name type="scientific">candidate division WOR-1 bacterium DG_54_3</name>
    <dbReference type="NCBI Taxonomy" id="1703775"/>
    <lineage>
        <taxon>Bacteria</taxon>
        <taxon>Bacillati</taxon>
        <taxon>Saganbacteria</taxon>
    </lineage>
</organism>
<dbReference type="CDD" id="cd00616">
    <property type="entry name" value="AHBA_syn"/>
    <property type="match status" value="1"/>
</dbReference>
<accession>A0A0S7XRS0</accession>
<dbReference type="Gene3D" id="3.40.640.10">
    <property type="entry name" value="Type I PLP-dependent aspartate aminotransferase-like (Major domain)"/>
    <property type="match status" value="1"/>
</dbReference>
<dbReference type="Proteomes" id="UP000051861">
    <property type="component" value="Unassembled WGS sequence"/>
</dbReference>